<dbReference type="RefSeq" id="WP_217945605.1">
    <property type="nucleotide sequence ID" value="NZ_JAHTGR010000019.1"/>
</dbReference>
<protein>
    <submittedName>
        <fullName evidence="1">Uncharacterized protein</fullName>
    </submittedName>
</protein>
<dbReference type="EMBL" id="JAHTGR010000019">
    <property type="protein sequence ID" value="MBV6324695.1"/>
    <property type="molecule type" value="Genomic_DNA"/>
</dbReference>
<dbReference type="Proteomes" id="UP001155901">
    <property type="component" value="Unassembled WGS sequence"/>
</dbReference>
<dbReference type="AlphaFoldDB" id="A0AA41HEP3"/>
<dbReference type="Proteomes" id="UP001162889">
    <property type="component" value="Unassembled WGS sequence"/>
</dbReference>
<evidence type="ECO:0000313" key="1">
    <source>
        <dbReference type="EMBL" id="MBV6324695.1"/>
    </source>
</evidence>
<evidence type="ECO:0000313" key="3">
    <source>
        <dbReference type="Proteomes" id="UP001155901"/>
    </source>
</evidence>
<accession>A0AA41HEP3</accession>
<evidence type="ECO:0000313" key="4">
    <source>
        <dbReference type="Proteomes" id="UP001162889"/>
    </source>
</evidence>
<evidence type="ECO:0000313" key="2">
    <source>
        <dbReference type="EMBL" id="MCP2009859.1"/>
    </source>
</evidence>
<proteinExistence type="predicted"/>
<dbReference type="EMBL" id="JALJZU010000007">
    <property type="protein sequence ID" value="MCP2009859.1"/>
    <property type="molecule type" value="Genomic_DNA"/>
</dbReference>
<keyword evidence="4" id="KW-1185">Reference proteome</keyword>
<reference evidence="2" key="2">
    <citation type="submission" date="2022-03" db="EMBL/GenBank/DDBJ databases">
        <title>Genome Encyclopedia of Bacteria and Archaea VI: Functional Genomics of Type Strains.</title>
        <authorList>
            <person name="Whitman W."/>
        </authorList>
    </citation>
    <scope>NUCLEOTIDE SEQUENCE</scope>
    <source>
        <strain evidence="2">HSC-15S17</strain>
    </source>
</reference>
<gene>
    <name evidence="1" type="ORF">KVP70_27600</name>
    <name evidence="2" type="ORF">L1274_003591</name>
</gene>
<comment type="caution">
    <text evidence="1">The sequence shown here is derived from an EMBL/GenBank/DDBJ whole genome shotgun (WGS) entry which is preliminary data.</text>
</comment>
<reference evidence="1" key="1">
    <citation type="submission" date="2021-07" db="EMBL/GenBank/DDBJ databases">
        <title>Characterization of violacein-producing bacteria and related species.</title>
        <authorList>
            <person name="Wilson H.S."/>
            <person name="De Leon M.E."/>
        </authorList>
    </citation>
    <scope>NUCLEOTIDE SEQUENCE</scope>
    <source>
        <strain evidence="1">HSC-15S17</strain>
    </source>
</reference>
<name>A0AA41HEP3_9BURK</name>
<sequence length="238" mass="24916">MTSAPSVKVTEDRAVFEQSMKALESQIANVGLHVTIDATTRLAYAREIKAMAKKLENDALAGKISWTEAAKQAQETRNLIMEIFRRRSTPVGRAMAEMLKIKGYSLNELVARHTMLNFGERSIFKNLPSSKKDIVYASIVRSAGQSNTKVSAVLSRLSHAGRGLIVISVAISAYNIATSTDKLSAAGKELVSASAGVGGGIAGGALAGLACGPGAPICVTVGAFVGGTLAAFGISFVW</sequence>
<organism evidence="1 3">
    <name type="scientific">Duganella violaceipulchra</name>
    <dbReference type="NCBI Taxonomy" id="2849652"/>
    <lineage>
        <taxon>Bacteria</taxon>
        <taxon>Pseudomonadati</taxon>
        <taxon>Pseudomonadota</taxon>
        <taxon>Betaproteobacteria</taxon>
        <taxon>Burkholderiales</taxon>
        <taxon>Oxalobacteraceae</taxon>
        <taxon>Telluria group</taxon>
        <taxon>Duganella</taxon>
    </lineage>
</organism>